<dbReference type="Gramene" id="OIW12173">
    <property type="protein sequence ID" value="OIW12173"/>
    <property type="gene ID" value="TanjilG_28581"/>
</dbReference>
<protein>
    <submittedName>
        <fullName evidence="2">Uncharacterized protein</fullName>
    </submittedName>
</protein>
<sequence length="343" mass="38103">MERSSSTLSTREEEDQKDKSTKQAKTMELIHNSALMNQKASLRVDAVMENGKEAFETSTSLVMKRSVISCKDISKGVGANGMFDHTDEDEEADASHECFGSESESKEKSLHSYAHLLAKELMSQSQEGSWFCILDKELIEERMLLQNEEGIHEFHVVVTHGNSVINEEGLLPQFEQHAKGTNHGSVSRKGKAIMGNKCETSKAATGTQVEHSLVMEKHFNMHEKESSPCNVTYLWGPPTMTLKVLPLYLMGPQLMRKGGPHMGANLIDPPNYVNVQVYSPLSSVSWANCSTSSANRFMGQGVWEKTPDPNGMEVDDVLEFAAHSMNHDEDLVAHLESSRVQES</sequence>
<dbReference type="AlphaFoldDB" id="A0A4P1RJI5"/>
<evidence type="ECO:0000313" key="2">
    <source>
        <dbReference type="EMBL" id="OIW12173.1"/>
    </source>
</evidence>
<evidence type="ECO:0000256" key="1">
    <source>
        <dbReference type="SAM" id="MobiDB-lite"/>
    </source>
</evidence>
<keyword evidence="3" id="KW-1185">Reference proteome</keyword>
<proteinExistence type="predicted"/>
<feature type="compositionally biased region" description="Basic and acidic residues" evidence="1">
    <location>
        <begin position="10"/>
        <end position="21"/>
    </location>
</feature>
<dbReference type="EMBL" id="CM007365">
    <property type="protein sequence ID" value="OIW12173.1"/>
    <property type="molecule type" value="Genomic_DNA"/>
</dbReference>
<feature type="region of interest" description="Disordered" evidence="1">
    <location>
        <begin position="1"/>
        <end position="24"/>
    </location>
</feature>
<gene>
    <name evidence="2" type="ORF">TanjilG_28581</name>
</gene>
<feature type="region of interest" description="Disordered" evidence="1">
    <location>
        <begin position="84"/>
        <end position="104"/>
    </location>
</feature>
<reference evidence="2 3" key="1">
    <citation type="journal article" date="2017" name="Plant Biotechnol. J.">
        <title>A comprehensive draft genome sequence for lupin (Lupinus angustifolius), an emerging health food: insights into plant-microbe interactions and legume evolution.</title>
        <authorList>
            <person name="Hane J.K."/>
            <person name="Ming Y."/>
            <person name="Kamphuis L.G."/>
            <person name="Nelson M.N."/>
            <person name="Garg G."/>
            <person name="Atkins C.A."/>
            <person name="Bayer P.E."/>
            <person name="Bravo A."/>
            <person name="Bringans S."/>
            <person name="Cannon S."/>
            <person name="Edwards D."/>
            <person name="Foley R."/>
            <person name="Gao L.L."/>
            <person name="Harrison M.J."/>
            <person name="Huang W."/>
            <person name="Hurgobin B."/>
            <person name="Li S."/>
            <person name="Liu C.W."/>
            <person name="McGrath A."/>
            <person name="Morahan G."/>
            <person name="Murray J."/>
            <person name="Weller J."/>
            <person name="Jian J."/>
            <person name="Singh K.B."/>
        </authorList>
    </citation>
    <scope>NUCLEOTIDE SEQUENCE [LARGE SCALE GENOMIC DNA]</scope>
    <source>
        <strain evidence="3">cv. Tanjil</strain>
        <tissue evidence="2">Whole plant</tissue>
    </source>
</reference>
<dbReference type="Proteomes" id="UP000188354">
    <property type="component" value="Chromosome LG05"/>
</dbReference>
<name>A0A4P1RJI5_LUPAN</name>
<evidence type="ECO:0000313" key="3">
    <source>
        <dbReference type="Proteomes" id="UP000188354"/>
    </source>
</evidence>
<accession>A0A4P1RJI5</accession>
<organism evidence="2 3">
    <name type="scientific">Lupinus angustifolius</name>
    <name type="common">Narrow-leaved blue lupine</name>
    <dbReference type="NCBI Taxonomy" id="3871"/>
    <lineage>
        <taxon>Eukaryota</taxon>
        <taxon>Viridiplantae</taxon>
        <taxon>Streptophyta</taxon>
        <taxon>Embryophyta</taxon>
        <taxon>Tracheophyta</taxon>
        <taxon>Spermatophyta</taxon>
        <taxon>Magnoliopsida</taxon>
        <taxon>eudicotyledons</taxon>
        <taxon>Gunneridae</taxon>
        <taxon>Pentapetalae</taxon>
        <taxon>rosids</taxon>
        <taxon>fabids</taxon>
        <taxon>Fabales</taxon>
        <taxon>Fabaceae</taxon>
        <taxon>Papilionoideae</taxon>
        <taxon>50 kb inversion clade</taxon>
        <taxon>genistoids sensu lato</taxon>
        <taxon>core genistoids</taxon>
        <taxon>Genisteae</taxon>
        <taxon>Lupinus</taxon>
    </lineage>
</organism>